<dbReference type="GO" id="GO:0005886">
    <property type="term" value="C:plasma membrane"/>
    <property type="evidence" value="ECO:0007669"/>
    <property type="project" value="UniProtKB-SubCell"/>
</dbReference>
<sequence>MKFKYQAKTKEGEQQVGLVEAANREAALNILSGHQLFVLSVEEIGKVRWYDRIAKYFGRVKRKDLVVFSRQMATLFEARLPLTDILQTLQEQTRHPVLKEAMYQVTADVESGLAFSQALERQSDIFSGFFVSMVRSAEITGNMEKVIGFLADYIEKESVLATKARSALIYPGIIIGLFVVVAVIMVTVVFPQIEPVFAESGVALPWFTAVLIGSGKFFRQWWLAFVLLFAVGIAVLMDYLQTEEGKALKDELFVRLPLVKKIYLPLVITRVSNTASMLLMGGVPMAQAIEVVSQTIGNVLYRDMLREISQDVRQGVHLAQAMGKYPDYFPALATQMVAVGETTGQVDQMFTRVANFYGKEADTVVNNLVDLIQPLLMIGVGLLVGILFASVLLPLYQLTTSIQ</sequence>
<evidence type="ECO:0000256" key="5">
    <source>
        <dbReference type="ARBA" id="ARBA00022692"/>
    </source>
</evidence>
<accession>A0A1G2C8G1</accession>
<comment type="caution">
    <text evidence="10">The sequence shown here is derived from an EMBL/GenBank/DDBJ whole genome shotgun (WGS) entry which is preliminary data.</text>
</comment>
<dbReference type="AlphaFoldDB" id="A0A1G2C8G1"/>
<reference evidence="10 11" key="1">
    <citation type="journal article" date="2016" name="Nat. Commun.">
        <title>Thousands of microbial genomes shed light on interconnected biogeochemical processes in an aquifer system.</title>
        <authorList>
            <person name="Anantharaman K."/>
            <person name="Brown C.T."/>
            <person name="Hug L.A."/>
            <person name="Sharon I."/>
            <person name="Castelle C.J."/>
            <person name="Probst A.J."/>
            <person name="Thomas B.C."/>
            <person name="Singh A."/>
            <person name="Wilkins M.J."/>
            <person name="Karaoz U."/>
            <person name="Brodie E.L."/>
            <person name="Williams K.H."/>
            <person name="Hubbard S.S."/>
            <person name="Banfield J.F."/>
        </authorList>
    </citation>
    <scope>NUCLEOTIDE SEQUENCE [LARGE SCALE GENOMIC DNA]</scope>
</reference>
<feature type="domain" description="Type II secretion system protein GspF" evidence="9">
    <location>
        <begin position="68"/>
        <end position="191"/>
    </location>
</feature>
<dbReference type="Proteomes" id="UP000179059">
    <property type="component" value="Unassembled WGS sequence"/>
</dbReference>
<evidence type="ECO:0000259" key="9">
    <source>
        <dbReference type="Pfam" id="PF00482"/>
    </source>
</evidence>
<evidence type="ECO:0000313" key="11">
    <source>
        <dbReference type="Proteomes" id="UP000179059"/>
    </source>
</evidence>
<evidence type="ECO:0000256" key="3">
    <source>
        <dbReference type="ARBA" id="ARBA00022475"/>
    </source>
</evidence>
<evidence type="ECO:0000256" key="6">
    <source>
        <dbReference type="ARBA" id="ARBA00022989"/>
    </source>
</evidence>
<dbReference type="PRINTS" id="PR00812">
    <property type="entry name" value="BCTERIALGSPF"/>
</dbReference>
<feature type="domain" description="Type II secretion system protein GspF" evidence="9">
    <location>
        <begin position="274"/>
        <end position="394"/>
    </location>
</feature>
<protein>
    <recommendedName>
        <fullName evidence="9">Type II secretion system protein GspF domain-containing protein</fullName>
    </recommendedName>
</protein>
<dbReference type="FunFam" id="1.20.81.30:FF:000001">
    <property type="entry name" value="Type II secretion system protein F"/>
    <property type="match status" value="2"/>
</dbReference>
<organism evidence="10 11">
    <name type="scientific">Candidatus Liptonbacteria bacterium RIFCSPHIGHO2_01_FULL_57_28</name>
    <dbReference type="NCBI Taxonomy" id="1798647"/>
    <lineage>
        <taxon>Bacteria</taxon>
        <taxon>Candidatus Liptoniibacteriota</taxon>
    </lineage>
</organism>
<dbReference type="PANTHER" id="PTHR30012:SF0">
    <property type="entry name" value="TYPE II SECRETION SYSTEM PROTEIN F-RELATED"/>
    <property type="match status" value="1"/>
</dbReference>
<feature type="transmembrane region" description="Helical" evidence="8">
    <location>
        <begin position="221"/>
        <end position="242"/>
    </location>
</feature>
<evidence type="ECO:0000256" key="2">
    <source>
        <dbReference type="ARBA" id="ARBA00005745"/>
    </source>
</evidence>
<keyword evidence="3" id="KW-1003">Cell membrane</keyword>
<keyword evidence="4" id="KW-0997">Cell inner membrane</keyword>
<keyword evidence="6 8" id="KW-1133">Transmembrane helix</keyword>
<evidence type="ECO:0000256" key="1">
    <source>
        <dbReference type="ARBA" id="ARBA00004429"/>
    </source>
</evidence>
<dbReference type="Pfam" id="PF00482">
    <property type="entry name" value="T2SSF"/>
    <property type="match status" value="2"/>
</dbReference>
<keyword evidence="7 8" id="KW-0472">Membrane</keyword>
<feature type="transmembrane region" description="Helical" evidence="8">
    <location>
        <begin position="375"/>
        <end position="396"/>
    </location>
</feature>
<evidence type="ECO:0000256" key="7">
    <source>
        <dbReference type="ARBA" id="ARBA00023136"/>
    </source>
</evidence>
<evidence type="ECO:0000256" key="4">
    <source>
        <dbReference type="ARBA" id="ARBA00022519"/>
    </source>
</evidence>
<dbReference type="Gene3D" id="1.20.81.30">
    <property type="entry name" value="Type II secretion system (T2SS), domain F"/>
    <property type="match status" value="2"/>
</dbReference>
<evidence type="ECO:0000256" key="8">
    <source>
        <dbReference type="SAM" id="Phobius"/>
    </source>
</evidence>
<name>A0A1G2C8G1_9BACT</name>
<comment type="subcellular location">
    <subcellularLocation>
        <location evidence="1">Cell inner membrane</location>
        <topology evidence="1">Multi-pass membrane protein</topology>
    </subcellularLocation>
</comment>
<dbReference type="InterPro" id="IPR018076">
    <property type="entry name" value="T2SS_GspF_dom"/>
</dbReference>
<dbReference type="PANTHER" id="PTHR30012">
    <property type="entry name" value="GENERAL SECRETION PATHWAY PROTEIN"/>
    <property type="match status" value="1"/>
</dbReference>
<dbReference type="STRING" id="1798647.A2855_00350"/>
<dbReference type="InterPro" id="IPR003004">
    <property type="entry name" value="GspF/PilC"/>
</dbReference>
<feature type="transmembrane region" description="Helical" evidence="8">
    <location>
        <begin position="196"/>
        <end position="214"/>
    </location>
</feature>
<dbReference type="InterPro" id="IPR042094">
    <property type="entry name" value="T2SS_GspF_sf"/>
</dbReference>
<feature type="transmembrane region" description="Helical" evidence="8">
    <location>
        <begin position="168"/>
        <end position="190"/>
    </location>
</feature>
<comment type="similarity">
    <text evidence="2">Belongs to the GSP F family.</text>
</comment>
<gene>
    <name evidence="10" type="ORF">A2855_00350</name>
</gene>
<evidence type="ECO:0000313" key="10">
    <source>
        <dbReference type="EMBL" id="OGY97672.1"/>
    </source>
</evidence>
<keyword evidence="5 8" id="KW-0812">Transmembrane</keyword>
<proteinExistence type="inferred from homology"/>
<dbReference type="EMBL" id="MHKX01000027">
    <property type="protein sequence ID" value="OGY97672.1"/>
    <property type="molecule type" value="Genomic_DNA"/>
</dbReference>